<reference evidence="5" key="2">
    <citation type="journal article" date="2012" name="PLoS ONE">
        <title>A Deeply Branching Thermophilic Bacterium with an Ancient Acetyl-CoA Pathway Dominates a Subsurface Ecosystem.</title>
        <authorList>
            <person name="Takami H."/>
            <person name="Noguchi H."/>
            <person name="Takaki Y."/>
            <person name="Uchiyama I."/>
            <person name="Toyoda A."/>
            <person name="Nishi S."/>
            <person name="Chee G.-J."/>
            <person name="Arai W."/>
            <person name="Nunoura T."/>
            <person name="Itoh T."/>
            <person name="Hattori M."/>
            <person name="Takai K."/>
        </authorList>
    </citation>
    <scope>NUCLEOTIDE SEQUENCE</scope>
</reference>
<gene>
    <name evidence="5" type="ORF">HGMM_F31F10C08</name>
</gene>
<dbReference type="InterPro" id="IPR036683">
    <property type="entry name" value="CO_DH_flav_C_dom_sf"/>
</dbReference>
<keyword evidence="3" id="KW-0560">Oxidoreductase</keyword>
<dbReference type="InterPro" id="IPR016169">
    <property type="entry name" value="FAD-bd_PCMH_sub2"/>
</dbReference>
<evidence type="ECO:0000256" key="3">
    <source>
        <dbReference type="ARBA" id="ARBA00023002"/>
    </source>
</evidence>
<name>H5SI32_9ZZZZ</name>
<keyword evidence="2" id="KW-0274">FAD</keyword>
<organism evidence="5">
    <name type="scientific">uncultured prokaryote</name>
    <dbReference type="NCBI Taxonomy" id="198431"/>
    <lineage>
        <taxon>unclassified sequences</taxon>
        <taxon>environmental samples</taxon>
    </lineage>
</organism>
<dbReference type="Gene3D" id="3.30.43.10">
    <property type="entry name" value="Uridine Diphospho-n-acetylenolpyruvylglucosamine Reductase, domain 2"/>
    <property type="match status" value="1"/>
</dbReference>
<dbReference type="Gene3D" id="3.30.465.10">
    <property type="match status" value="1"/>
</dbReference>
<accession>H5SI32</accession>
<dbReference type="InterPro" id="IPR036318">
    <property type="entry name" value="FAD-bd_PCMH-like_sf"/>
</dbReference>
<dbReference type="FunFam" id="3.30.465.10:FF:000017">
    <property type="entry name" value="Xanthine dehydrogenase, FAD binding subunit"/>
    <property type="match status" value="1"/>
</dbReference>
<dbReference type="InterPro" id="IPR051312">
    <property type="entry name" value="Diverse_Substr_Oxidored"/>
</dbReference>
<proteinExistence type="predicted"/>
<dbReference type="GO" id="GO:0071949">
    <property type="term" value="F:FAD binding"/>
    <property type="evidence" value="ECO:0007669"/>
    <property type="project" value="InterPro"/>
</dbReference>
<protein>
    <submittedName>
        <fullName evidence="5">Molybdopterin dehydrogenase FAD-binding protein</fullName>
    </submittedName>
</protein>
<dbReference type="PANTHER" id="PTHR42659">
    <property type="entry name" value="XANTHINE DEHYDROGENASE SUBUNIT C-RELATED"/>
    <property type="match status" value="1"/>
</dbReference>
<dbReference type="InterPro" id="IPR016166">
    <property type="entry name" value="FAD-bd_PCMH"/>
</dbReference>
<reference evidence="5" key="1">
    <citation type="journal article" date="2005" name="Environ. Microbiol.">
        <title>Genetic and functional properties of uncultivated thermophilic crenarchaeotes from a subsurface gold mine as revealed by analysis of genome fragments.</title>
        <authorList>
            <person name="Nunoura T."/>
            <person name="Hirayama H."/>
            <person name="Takami H."/>
            <person name="Oida H."/>
            <person name="Nishi S."/>
            <person name="Shimamura S."/>
            <person name="Suzuki Y."/>
            <person name="Inagaki F."/>
            <person name="Takai K."/>
            <person name="Nealson K.H."/>
            <person name="Horikoshi K."/>
        </authorList>
    </citation>
    <scope>NUCLEOTIDE SEQUENCE</scope>
</reference>
<dbReference type="SUPFAM" id="SSF56176">
    <property type="entry name" value="FAD-binding/transporter-associated domain-like"/>
    <property type="match status" value="1"/>
</dbReference>
<dbReference type="Pfam" id="PF03450">
    <property type="entry name" value="CO_deh_flav_C"/>
    <property type="match status" value="1"/>
</dbReference>
<evidence type="ECO:0000259" key="4">
    <source>
        <dbReference type="PROSITE" id="PS51387"/>
    </source>
</evidence>
<dbReference type="EMBL" id="AP011730">
    <property type="protein sequence ID" value="BAL55818.1"/>
    <property type="molecule type" value="Genomic_DNA"/>
</dbReference>
<dbReference type="PROSITE" id="PS51387">
    <property type="entry name" value="FAD_PCMH"/>
    <property type="match status" value="1"/>
</dbReference>
<evidence type="ECO:0000256" key="2">
    <source>
        <dbReference type="ARBA" id="ARBA00022827"/>
    </source>
</evidence>
<dbReference type="InterPro" id="IPR002346">
    <property type="entry name" value="Mopterin_DH_FAD-bd"/>
</dbReference>
<dbReference type="InterPro" id="IPR016167">
    <property type="entry name" value="FAD-bd_PCMH_sub1"/>
</dbReference>
<keyword evidence="1" id="KW-0285">Flavoprotein</keyword>
<dbReference type="Pfam" id="PF00941">
    <property type="entry name" value="FAD_binding_5"/>
    <property type="match status" value="1"/>
</dbReference>
<sequence>MIPATFEYVRARSVREAISLLQQHGGRAKLLAGGHSLLPLMKLRLSQPEMLIDLGPVEELRGIREEGGSLVIGALTTHDEVATSPLVRERVPLLAECASQIGDVQVRNRGTIGGNLAHADPAADYPAAVLALEAQMECEGPAGSRTVPASQWFVDLLTTALGPDEVLCRVRVPVQQKGQGWSYIKLPHPASGYSLLGVACLVTVDGGICRDARVAVTGAGPKAVRLAKVEQALAGRRPDEAAVAEAAKLASDGLEATDDLYASAEYKRHLAVVYTKRALLRAAERAAG</sequence>
<evidence type="ECO:0000313" key="5">
    <source>
        <dbReference type="EMBL" id="BAL55818.1"/>
    </source>
</evidence>
<dbReference type="PANTHER" id="PTHR42659:SF2">
    <property type="entry name" value="XANTHINE DEHYDROGENASE SUBUNIT C-RELATED"/>
    <property type="match status" value="1"/>
</dbReference>
<dbReference type="GO" id="GO:0016491">
    <property type="term" value="F:oxidoreductase activity"/>
    <property type="evidence" value="ECO:0007669"/>
    <property type="project" value="UniProtKB-KW"/>
</dbReference>
<evidence type="ECO:0000256" key="1">
    <source>
        <dbReference type="ARBA" id="ARBA00022630"/>
    </source>
</evidence>
<dbReference type="Gene3D" id="3.30.390.50">
    <property type="entry name" value="CO dehydrogenase flavoprotein, C-terminal domain"/>
    <property type="match status" value="1"/>
</dbReference>
<feature type="domain" description="FAD-binding PCMH-type" evidence="4">
    <location>
        <begin position="1"/>
        <end position="177"/>
    </location>
</feature>
<dbReference type="AlphaFoldDB" id="H5SI32"/>
<dbReference type="SMART" id="SM01092">
    <property type="entry name" value="CO_deh_flav_C"/>
    <property type="match status" value="1"/>
</dbReference>
<dbReference type="SUPFAM" id="SSF55447">
    <property type="entry name" value="CO dehydrogenase flavoprotein C-terminal domain-like"/>
    <property type="match status" value="1"/>
</dbReference>
<dbReference type="InterPro" id="IPR005107">
    <property type="entry name" value="CO_DH_flav_C"/>
</dbReference>